<evidence type="ECO:0000313" key="3">
    <source>
        <dbReference type="Proteomes" id="UP000002275"/>
    </source>
</evidence>
<sequence length="66" mass="7663">MDCARSMRIFIWLPINQRRRGVQRRGSETEEQEFQPRGKPIILSSGTGKERAMLIGWCTMKNNQPA</sequence>
<organism evidence="2 3">
    <name type="scientific">Vibrio vulnificus (strain CMCP6)</name>
    <dbReference type="NCBI Taxonomy" id="216895"/>
    <lineage>
        <taxon>Bacteria</taxon>
        <taxon>Pseudomonadati</taxon>
        <taxon>Pseudomonadota</taxon>
        <taxon>Gammaproteobacteria</taxon>
        <taxon>Vibrionales</taxon>
        <taxon>Vibrionaceae</taxon>
        <taxon>Vibrio</taxon>
    </lineage>
</organism>
<accession>A0A3Q0MFH9</accession>
<dbReference type="KEGG" id="vvu:VV1_3223"/>
<dbReference type="AlphaFoldDB" id="A0A3Q0MFH9"/>
<reference evidence="2 3" key="3">
    <citation type="journal article" date="2011" name="Mol. Syst. Biol.">
        <title>Integrative genome-scale metabolic analysis of Vibrio vulnificus for drug targeting and discovery.</title>
        <authorList>
            <person name="Kim H.U."/>
            <person name="Kim S.Y."/>
            <person name="Jeong H."/>
            <person name="Kim T.Y."/>
            <person name="Kim J.J."/>
            <person name="Choy H.E."/>
            <person name="Yi K.Y."/>
            <person name="Rhee J.H."/>
            <person name="Lee S.Y."/>
        </authorList>
    </citation>
    <scope>NUCLEOTIDE SEQUENCE [LARGE SCALE GENOMIC DNA]</scope>
    <source>
        <strain evidence="2 3">CMCP6</strain>
    </source>
</reference>
<proteinExistence type="predicted"/>
<feature type="region of interest" description="Disordered" evidence="1">
    <location>
        <begin position="20"/>
        <end position="43"/>
    </location>
</feature>
<gene>
    <name evidence="2" type="ordered locus">VV1_3223</name>
</gene>
<evidence type="ECO:0000313" key="2">
    <source>
        <dbReference type="EMBL" id="ADV91937.1"/>
    </source>
</evidence>
<protein>
    <submittedName>
        <fullName evidence="2">Uncharacterized protein</fullName>
    </submittedName>
</protein>
<name>A0A3Q0MFH9_VIBVU</name>
<reference evidence="2 3" key="2">
    <citation type="journal article" date="2003" name="Infect. Immun.">
        <title>Characterization and pathogenic significance of Vibrio vulnificus antigens preferentially expressed in septicemic patients.</title>
        <authorList>
            <person name="Kim Y.R."/>
            <person name="Lee S.E."/>
            <person name="Kim C.M."/>
            <person name="Kim S.Y."/>
            <person name="Shin E.K."/>
            <person name="Shin D.H."/>
            <person name="Chung S.S."/>
            <person name="Choy H.E."/>
            <person name="Progulske-Fox A."/>
            <person name="Hillman J.D."/>
            <person name="Handfield M."/>
            <person name="Rhee J.H."/>
        </authorList>
    </citation>
    <scope>NUCLEOTIDE SEQUENCE [LARGE SCALE GENOMIC DNA]</scope>
    <source>
        <strain evidence="2 3">CMCP6</strain>
    </source>
</reference>
<dbReference type="EMBL" id="AE016795">
    <property type="protein sequence ID" value="ADV91937.1"/>
    <property type="molecule type" value="Genomic_DNA"/>
</dbReference>
<dbReference type="Proteomes" id="UP000002275">
    <property type="component" value="Chromosome I"/>
</dbReference>
<evidence type="ECO:0000256" key="1">
    <source>
        <dbReference type="SAM" id="MobiDB-lite"/>
    </source>
</evidence>
<reference evidence="3" key="1">
    <citation type="submission" date="2002-12" db="EMBL/GenBank/DDBJ databases">
        <title>Complete genome sequence of Vibrio vulnificus CMCP6.</title>
        <authorList>
            <person name="Rhee J.H."/>
            <person name="Kim S.Y."/>
            <person name="Chung S.S."/>
            <person name="Kim J.J."/>
            <person name="Moon Y.H."/>
            <person name="Jeong H."/>
            <person name="Choy H.E."/>
        </authorList>
    </citation>
    <scope>NUCLEOTIDE SEQUENCE [LARGE SCALE GENOMIC DNA]</scope>
    <source>
        <strain evidence="3">CMCP6</strain>
    </source>
</reference>